<reference evidence="3" key="1">
    <citation type="submission" date="2022-08" db="EMBL/GenBank/DDBJ databases">
        <title>Genomic Encyclopedia of Type Strains, Phase V (KMG-V): Genome sequencing to study the core and pangenomes of soil and plant-associated prokaryotes.</title>
        <authorList>
            <person name="Whitman W."/>
        </authorList>
    </citation>
    <scope>NUCLEOTIDE SEQUENCE</scope>
    <source>
        <strain evidence="3">SP3049</strain>
    </source>
</reference>
<sequence>MPDLGRLEKIDVRSEWADEARDFTPWLAEENLDLLEDTIGIDLELEATEKPVGPFNADILCKDTVEDQWVLIENQLKRTDHKHLGQLLTYASGLGAVTIVWVSDRFNDQHRSALDWLNDITDEGINFFGLEIELWQIEDSPPAPKFNVVSKPNDWSNRVSDAAEDEELTEFDEAQLDFWTEFAEYLNENNSTISPRKPQSQHWMYFAVGDSRAHLSARVNTQDELIGVDLALKEKAEPLFHLLKREKEQIEAEVGLELNWNRQPDKTWCIIRHWWEQENPLRRRNWPGEFQLLSDALTSFYDTFSPRLSNLDADDWSPPSSENTRTNSEEELAERERR</sequence>
<dbReference type="RefSeq" id="WP_259088944.1">
    <property type="nucleotide sequence ID" value="NZ_JANUAE010000018.1"/>
</dbReference>
<evidence type="ECO:0000256" key="1">
    <source>
        <dbReference type="SAM" id="MobiDB-lite"/>
    </source>
</evidence>
<organism evidence="3 4">
    <name type="scientific">Salinibacter ruber</name>
    <dbReference type="NCBI Taxonomy" id="146919"/>
    <lineage>
        <taxon>Bacteria</taxon>
        <taxon>Pseudomonadati</taxon>
        <taxon>Rhodothermota</taxon>
        <taxon>Rhodothermia</taxon>
        <taxon>Rhodothermales</taxon>
        <taxon>Salinibacteraceae</taxon>
        <taxon>Salinibacter</taxon>
    </lineage>
</organism>
<dbReference type="GO" id="GO:0003676">
    <property type="term" value="F:nucleic acid binding"/>
    <property type="evidence" value="ECO:0007669"/>
    <property type="project" value="InterPro"/>
</dbReference>
<feature type="domain" description="DUF4268" evidence="2">
    <location>
        <begin position="175"/>
        <end position="307"/>
    </location>
</feature>
<dbReference type="InterPro" id="IPR025364">
    <property type="entry name" value="DUF4268"/>
</dbReference>
<comment type="caution">
    <text evidence="3">The sequence shown here is derived from an EMBL/GenBank/DDBJ whole genome shotgun (WGS) entry which is preliminary data.</text>
</comment>
<feature type="compositionally biased region" description="Acidic residues" evidence="1">
    <location>
        <begin position="329"/>
        <end position="338"/>
    </location>
</feature>
<evidence type="ECO:0000259" key="2">
    <source>
        <dbReference type="Pfam" id="PF14088"/>
    </source>
</evidence>
<dbReference type="EMBL" id="JANUAE010000018">
    <property type="protein sequence ID" value="MCS3711807.1"/>
    <property type="molecule type" value="Genomic_DNA"/>
</dbReference>
<name>A0A9X2TGK3_9BACT</name>
<proteinExistence type="predicted"/>
<evidence type="ECO:0000313" key="4">
    <source>
        <dbReference type="Proteomes" id="UP001155057"/>
    </source>
</evidence>
<dbReference type="Pfam" id="PF14088">
    <property type="entry name" value="DUF4268"/>
    <property type="match status" value="1"/>
</dbReference>
<accession>A0A9X2TGK3</accession>
<evidence type="ECO:0000313" key="3">
    <source>
        <dbReference type="EMBL" id="MCS3711807.1"/>
    </source>
</evidence>
<feature type="region of interest" description="Disordered" evidence="1">
    <location>
        <begin position="312"/>
        <end position="338"/>
    </location>
</feature>
<protein>
    <recommendedName>
        <fullName evidence="2">DUF4268 domain-containing protein</fullName>
    </recommendedName>
</protein>
<dbReference type="AlphaFoldDB" id="A0A9X2TGK3"/>
<dbReference type="InterPro" id="IPR011856">
    <property type="entry name" value="tRNA_endonuc-like_dom_sf"/>
</dbReference>
<dbReference type="Proteomes" id="UP001155057">
    <property type="component" value="Unassembled WGS sequence"/>
</dbReference>
<dbReference type="Gene3D" id="3.40.1350.10">
    <property type="match status" value="1"/>
</dbReference>
<gene>
    <name evidence="3" type="ORF">GGP61_003442</name>
</gene>